<dbReference type="EMBL" id="KZ149905">
    <property type="protein sequence ID" value="PZC78336.1"/>
    <property type="molecule type" value="Genomic_DNA"/>
</dbReference>
<name>A0A2W1C035_HELAM</name>
<gene>
    <name evidence="2" type="primary">HaOG202242</name>
    <name evidence="2" type="ORF">B5X24_HaOG202242</name>
</gene>
<evidence type="ECO:0000313" key="2">
    <source>
        <dbReference type="EMBL" id="PZC78336.1"/>
    </source>
</evidence>
<keyword evidence="1" id="KW-0732">Signal</keyword>
<accession>A0A2W1C035</accession>
<feature type="chain" id="PRO_5016028316" evidence="1">
    <location>
        <begin position="19"/>
        <end position="123"/>
    </location>
</feature>
<dbReference type="AlphaFoldDB" id="A0A2W1C035"/>
<proteinExistence type="predicted"/>
<feature type="signal peptide" evidence="1">
    <location>
        <begin position="1"/>
        <end position="18"/>
    </location>
</feature>
<organism evidence="2 3">
    <name type="scientific">Helicoverpa armigera</name>
    <name type="common">Cotton bollworm</name>
    <name type="synonym">Heliothis armigera</name>
    <dbReference type="NCBI Taxonomy" id="29058"/>
    <lineage>
        <taxon>Eukaryota</taxon>
        <taxon>Metazoa</taxon>
        <taxon>Ecdysozoa</taxon>
        <taxon>Arthropoda</taxon>
        <taxon>Hexapoda</taxon>
        <taxon>Insecta</taxon>
        <taxon>Pterygota</taxon>
        <taxon>Neoptera</taxon>
        <taxon>Endopterygota</taxon>
        <taxon>Lepidoptera</taxon>
        <taxon>Glossata</taxon>
        <taxon>Ditrysia</taxon>
        <taxon>Noctuoidea</taxon>
        <taxon>Noctuidae</taxon>
        <taxon>Heliothinae</taxon>
        <taxon>Helicoverpa</taxon>
    </lineage>
</organism>
<keyword evidence="3" id="KW-1185">Reference proteome</keyword>
<dbReference type="Proteomes" id="UP000249218">
    <property type="component" value="Unassembled WGS sequence"/>
</dbReference>
<evidence type="ECO:0000313" key="3">
    <source>
        <dbReference type="Proteomes" id="UP000249218"/>
    </source>
</evidence>
<dbReference type="Gene3D" id="3.30.60.30">
    <property type="match status" value="1"/>
</dbReference>
<reference evidence="2 3" key="1">
    <citation type="journal article" date="2017" name="BMC Biol.">
        <title>Genomic innovations, transcriptional plasticity and gene loss underlying the evolution and divergence of two highly polyphagous and invasive Helicoverpa pest species.</title>
        <authorList>
            <person name="Pearce S.L."/>
            <person name="Clarke D.F."/>
            <person name="East P.D."/>
            <person name="Elfekih S."/>
            <person name="Gordon K.H."/>
            <person name="Jermiin L.S."/>
            <person name="McGaughran A."/>
            <person name="Oakeshott J.G."/>
            <person name="Papanikolaou A."/>
            <person name="Perera O.P."/>
            <person name="Rane R.V."/>
            <person name="Richards S."/>
            <person name="Tay W.T."/>
            <person name="Walsh T.K."/>
            <person name="Anderson A."/>
            <person name="Anderson C.J."/>
            <person name="Asgari S."/>
            <person name="Board P.G."/>
            <person name="Bretschneider A."/>
            <person name="Campbell P.M."/>
            <person name="Chertemps T."/>
            <person name="Christeller J.T."/>
            <person name="Coppin C.W."/>
            <person name="Downes S.J."/>
            <person name="Duan G."/>
            <person name="Farnsworth C.A."/>
            <person name="Good R.T."/>
            <person name="Han L.B."/>
            <person name="Han Y.C."/>
            <person name="Hatje K."/>
            <person name="Horne I."/>
            <person name="Huang Y.P."/>
            <person name="Hughes D.S."/>
            <person name="Jacquin-Joly E."/>
            <person name="James W."/>
            <person name="Jhangiani S."/>
            <person name="Kollmar M."/>
            <person name="Kuwar S.S."/>
            <person name="Li S."/>
            <person name="Liu N.Y."/>
            <person name="Maibeche M.T."/>
            <person name="Miller J.R."/>
            <person name="Montagne N."/>
            <person name="Perry T."/>
            <person name="Qu J."/>
            <person name="Song S.V."/>
            <person name="Sutton G.G."/>
            <person name="Vogel H."/>
            <person name="Walenz B.P."/>
            <person name="Xu W."/>
            <person name="Zhang H.J."/>
            <person name="Zou Z."/>
            <person name="Batterham P."/>
            <person name="Edwards O.R."/>
            <person name="Feyereisen R."/>
            <person name="Gibbs R.A."/>
            <person name="Heckel D.G."/>
            <person name="McGrath A."/>
            <person name="Robin C."/>
            <person name="Scherer S.E."/>
            <person name="Worley K.C."/>
            <person name="Wu Y.D."/>
        </authorList>
    </citation>
    <scope>NUCLEOTIDE SEQUENCE [LARGE SCALE GENOMIC DNA]</scope>
    <source>
        <strain evidence="2">Harm_GR_Male_#8</strain>
        <tissue evidence="2">Whole organism</tissue>
    </source>
</reference>
<evidence type="ECO:0000256" key="1">
    <source>
        <dbReference type="SAM" id="SignalP"/>
    </source>
</evidence>
<sequence>MFIFAEIIILIASTIISGELLSDYDEKTALGERTLPPDLQIQIYVNKTDDDLQFEDCMNSYSLCRGSARLRDKDGVCALDRASGVKKSFESFCEMVYENCKNMNSKWGYFHDGHCELIEFGPA</sequence>
<protein>
    <submittedName>
        <fullName evidence="2">Uncharacterized protein</fullName>
    </submittedName>
</protein>